<feature type="domain" description="Ion transport" evidence="7">
    <location>
        <begin position="306"/>
        <end position="451"/>
    </location>
</feature>
<evidence type="ECO:0000256" key="3">
    <source>
        <dbReference type="ARBA" id="ARBA00022989"/>
    </source>
</evidence>
<dbReference type="Gene3D" id="1.10.287.70">
    <property type="match status" value="1"/>
</dbReference>
<dbReference type="GO" id="GO:0016020">
    <property type="term" value="C:membrane"/>
    <property type="evidence" value="ECO:0007669"/>
    <property type="project" value="UniProtKB-SubCell"/>
</dbReference>
<dbReference type="PANTHER" id="PTHR47823:SF9">
    <property type="entry name" value="CHROMOSOME UNDETERMINED SCAFFOLD_10, WHOLE GENOME SHOTGUN SEQUENCE"/>
    <property type="match status" value="1"/>
</dbReference>
<organism evidence="8 9">
    <name type="scientific">Symbiodinium pilosum</name>
    <name type="common">Dinoflagellate</name>
    <dbReference type="NCBI Taxonomy" id="2952"/>
    <lineage>
        <taxon>Eukaryota</taxon>
        <taxon>Sar</taxon>
        <taxon>Alveolata</taxon>
        <taxon>Dinophyceae</taxon>
        <taxon>Suessiales</taxon>
        <taxon>Symbiodiniaceae</taxon>
        <taxon>Symbiodinium</taxon>
    </lineage>
</organism>
<evidence type="ECO:0000259" key="7">
    <source>
        <dbReference type="Pfam" id="PF00520"/>
    </source>
</evidence>
<feature type="region of interest" description="Disordered" evidence="5">
    <location>
        <begin position="274"/>
        <end position="299"/>
    </location>
</feature>
<keyword evidence="4 6" id="KW-0472">Membrane</keyword>
<dbReference type="InterPro" id="IPR005821">
    <property type="entry name" value="Ion_trans_dom"/>
</dbReference>
<keyword evidence="9" id="KW-1185">Reference proteome</keyword>
<feature type="transmembrane region" description="Helical" evidence="6">
    <location>
        <begin position="422"/>
        <end position="442"/>
    </location>
</feature>
<evidence type="ECO:0000256" key="1">
    <source>
        <dbReference type="ARBA" id="ARBA00004141"/>
    </source>
</evidence>
<dbReference type="Pfam" id="PF00520">
    <property type="entry name" value="Ion_trans"/>
    <property type="match status" value="1"/>
</dbReference>
<reference evidence="8" key="1">
    <citation type="submission" date="2021-02" db="EMBL/GenBank/DDBJ databases">
        <authorList>
            <person name="Dougan E. K."/>
            <person name="Rhodes N."/>
            <person name="Thang M."/>
            <person name="Chan C."/>
        </authorList>
    </citation>
    <scope>NUCLEOTIDE SEQUENCE</scope>
</reference>
<feature type="transmembrane region" description="Helical" evidence="6">
    <location>
        <begin position="345"/>
        <end position="366"/>
    </location>
</feature>
<keyword evidence="2 6" id="KW-0812">Transmembrane</keyword>
<comment type="subcellular location">
    <subcellularLocation>
        <location evidence="1">Membrane</location>
        <topology evidence="1">Multi-pass membrane protein</topology>
    </subcellularLocation>
</comment>
<dbReference type="Proteomes" id="UP000649617">
    <property type="component" value="Unassembled WGS sequence"/>
</dbReference>
<dbReference type="SUPFAM" id="SSF81324">
    <property type="entry name" value="Voltage-gated potassium channels"/>
    <property type="match status" value="1"/>
</dbReference>
<dbReference type="OrthoDB" id="421226at2759"/>
<evidence type="ECO:0000313" key="9">
    <source>
        <dbReference type="Proteomes" id="UP000649617"/>
    </source>
</evidence>
<feature type="compositionally biased region" description="Polar residues" evidence="5">
    <location>
        <begin position="276"/>
        <end position="299"/>
    </location>
</feature>
<evidence type="ECO:0000256" key="6">
    <source>
        <dbReference type="SAM" id="Phobius"/>
    </source>
</evidence>
<feature type="transmembrane region" description="Helical" evidence="6">
    <location>
        <begin position="69"/>
        <end position="91"/>
    </location>
</feature>
<evidence type="ECO:0000256" key="4">
    <source>
        <dbReference type="ARBA" id="ARBA00023136"/>
    </source>
</evidence>
<comment type="caution">
    <text evidence="8">The sequence shown here is derived from an EMBL/GenBank/DDBJ whole genome shotgun (WGS) entry which is preliminary data.</text>
</comment>
<evidence type="ECO:0000256" key="5">
    <source>
        <dbReference type="SAM" id="MobiDB-lite"/>
    </source>
</evidence>
<dbReference type="EMBL" id="CAJNIZ010002409">
    <property type="protein sequence ID" value="CAE7210229.1"/>
    <property type="molecule type" value="Genomic_DNA"/>
</dbReference>
<evidence type="ECO:0000313" key="8">
    <source>
        <dbReference type="EMBL" id="CAE7210229.1"/>
    </source>
</evidence>
<protein>
    <submittedName>
        <fullName evidence="8">CNGA1 protein</fullName>
    </submittedName>
</protein>
<dbReference type="PANTHER" id="PTHR47823">
    <property type="entry name" value="ION_TRANS DOMAIN-CONTAINING PROTEIN"/>
    <property type="match status" value="1"/>
</dbReference>
<evidence type="ECO:0000256" key="2">
    <source>
        <dbReference type="ARBA" id="ARBA00022692"/>
    </source>
</evidence>
<dbReference type="GO" id="GO:0005216">
    <property type="term" value="F:monoatomic ion channel activity"/>
    <property type="evidence" value="ECO:0007669"/>
    <property type="project" value="InterPro"/>
</dbReference>
<dbReference type="AlphaFoldDB" id="A0A812JP88"/>
<proteinExistence type="predicted"/>
<keyword evidence="3 6" id="KW-1133">Transmembrane helix</keyword>
<sequence>MKQASYVKDILALRGPWKTALQPTACLKKQQSKSFHALPVRASQRMKDAWMDNGCLQSLVLPPNSKLQIMWSVIGSLFIVWDLITIPLELFDIQHMINFLVTVGKFSFEYWVIDMPLHLIFGVEIDGRLHGGLRAVQYGYFRSWFTIDCIVISVDAALIALQDIQGTIALVLRQEVKNIGHDRLGYLPEKLELFKQLVTDTPLQDPLLQVRDLKSKQGCTDAQPLYRMEPEGGDQAVYDGTRGLYQSQQGSHFNQNCGDYPTNALTMPLARRHENATQPDNRNQTTTGNHPKSLAESSPVRSARYLRTLRLLRLIRLLRVAKLQQELTLLANNFLSAYAFMVMKVVSGLLMILAVNHLIACCWYGLARWTLEESSGGSWLTNAGVDTEDFANAYAFSIHWSLTQFTPATNNIAPVNFYERFFAVWVILLAMGTFSSFISSITTTVSTMRASRAEEFKNHSLLVRFFTERNLSVDLFGKVSENLKKQGAYGIRLRETDVRLLKGVPDRLKVVLHEEMFKSSLMSLGFWRHWRHPDDEAFCRQVCHLAMQEHVATPGADAFTPGQECEEVYIIEAGSMNLGPLLNLALVLFQLLEA</sequence>
<gene>
    <name evidence="8" type="primary">CNGA1</name>
    <name evidence="8" type="ORF">SPIL2461_LOCUS2254</name>
</gene>
<name>A0A812JP88_SYMPI</name>
<accession>A0A812JP88</accession>